<dbReference type="GeneID" id="13725429"/>
<dbReference type="InterPro" id="IPR019734">
    <property type="entry name" value="TPR_rpt"/>
</dbReference>
<evidence type="ECO:0000313" key="4">
    <source>
        <dbReference type="EMBL" id="AFS81276.1"/>
    </source>
</evidence>
<dbReference type="InterPro" id="IPR051685">
    <property type="entry name" value="Ycf3/AcsC/BcsC/TPR_MFPF"/>
</dbReference>
<dbReference type="Pfam" id="PF12895">
    <property type="entry name" value="ANAPC3"/>
    <property type="match status" value="1"/>
</dbReference>
<dbReference type="PANTHER" id="PTHR44943">
    <property type="entry name" value="CELLULOSE SYNTHASE OPERON PROTEIN C"/>
    <property type="match status" value="1"/>
</dbReference>
<reference evidence="4 5" key="1">
    <citation type="journal article" date="2012" name="J. Bacteriol.">
        <title>Draft Genome Sequence of an Ammonia-Oxidizing Archaeon, "Candidatus Nitrosopumilus koreensis" AR1, from Marine Sediment.</title>
        <authorList>
            <person name="Park S.J."/>
            <person name="Kim J.G."/>
            <person name="Jung M.Y."/>
            <person name="Kim S.J."/>
            <person name="Cha I.T."/>
            <person name="Kwon K."/>
            <person name="Lee J.H."/>
            <person name="Rhee S.K."/>
        </authorList>
    </citation>
    <scope>NUCLEOTIDE SEQUENCE [LARGE SCALE GENOMIC DNA]</scope>
    <source>
        <strain evidence="4 5">AR1</strain>
    </source>
</reference>
<evidence type="ECO:0000256" key="2">
    <source>
        <dbReference type="ARBA" id="ARBA00022803"/>
    </source>
</evidence>
<dbReference type="SMART" id="SM00028">
    <property type="entry name" value="TPR"/>
    <property type="match status" value="2"/>
</dbReference>
<dbReference type="KEGG" id="nkr:NKOR_07025"/>
<gene>
    <name evidence="4" type="ORF">NKOR_07025</name>
</gene>
<sequence length="134" mass="15395">MIILVGLFSRTPKDPNQKRNAEKFKEFKKLAKQKKYDEALKSGTEYLRMVPNNHDALFTVGGIYYLKKKYKTAVSYFDKALEIASYDVDVLLLKAYSHQKLGENKRAIQCCEKIQEVDPKNKSVSALLSELKIS</sequence>
<dbReference type="HOGENOM" id="CLU_157705_0_0_2"/>
<keyword evidence="2 3" id="KW-0802">TPR repeat</keyword>
<evidence type="ECO:0000256" key="1">
    <source>
        <dbReference type="ARBA" id="ARBA00022737"/>
    </source>
</evidence>
<keyword evidence="1" id="KW-0677">Repeat</keyword>
<dbReference type="STRING" id="1229908.NKOR_07025"/>
<dbReference type="PATRIC" id="fig|1229908.8.peg.1523"/>
<feature type="repeat" description="TPR" evidence="3">
    <location>
        <begin position="54"/>
        <end position="87"/>
    </location>
</feature>
<organism evidence="4 5">
    <name type="scientific">Candidatus Nitrosopumilus koreensis AR1</name>
    <dbReference type="NCBI Taxonomy" id="1229908"/>
    <lineage>
        <taxon>Archaea</taxon>
        <taxon>Nitrososphaerota</taxon>
        <taxon>Nitrososphaeria</taxon>
        <taxon>Nitrosopumilales</taxon>
        <taxon>Nitrosopumilaceae</taxon>
        <taxon>Nitrosopumilus</taxon>
    </lineage>
</organism>
<dbReference type="RefSeq" id="WP_014963657.1">
    <property type="nucleotide sequence ID" value="NC_018655.1"/>
</dbReference>
<protein>
    <submittedName>
        <fullName evidence="4">Uncharacterized protein</fullName>
    </submittedName>
</protein>
<evidence type="ECO:0000313" key="5">
    <source>
        <dbReference type="Proteomes" id="UP000006101"/>
    </source>
</evidence>
<dbReference type="PROSITE" id="PS50005">
    <property type="entry name" value="TPR"/>
    <property type="match status" value="1"/>
</dbReference>
<dbReference type="Gene3D" id="1.25.40.10">
    <property type="entry name" value="Tetratricopeptide repeat domain"/>
    <property type="match status" value="1"/>
</dbReference>
<accession>K0B9Z5</accession>
<name>K0B9Z5_9ARCH</name>
<keyword evidence="5" id="KW-1185">Reference proteome</keyword>
<dbReference type="InterPro" id="IPR011990">
    <property type="entry name" value="TPR-like_helical_dom_sf"/>
</dbReference>
<dbReference type="AlphaFoldDB" id="K0B9Z5"/>
<dbReference type="Proteomes" id="UP000006101">
    <property type="component" value="Chromosome"/>
</dbReference>
<proteinExistence type="predicted"/>
<evidence type="ECO:0000256" key="3">
    <source>
        <dbReference type="PROSITE-ProRule" id="PRU00339"/>
    </source>
</evidence>
<dbReference type="SUPFAM" id="SSF48452">
    <property type="entry name" value="TPR-like"/>
    <property type="match status" value="1"/>
</dbReference>
<dbReference type="EMBL" id="CP003842">
    <property type="protein sequence ID" value="AFS81276.1"/>
    <property type="molecule type" value="Genomic_DNA"/>
</dbReference>
<dbReference type="PANTHER" id="PTHR44943:SF8">
    <property type="entry name" value="TPR REPEAT-CONTAINING PROTEIN MJ0263"/>
    <property type="match status" value="1"/>
</dbReference>